<organism evidence="1 2">
    <name type="scientific">Penicillium argentinense</name>
    <dbReference type="NCBI Taxonomy" id="1131581"/>
    <lineage>
        <taxon>Eukaryota</taxon>
        <taxon>Fungi</taxon>
        <taxon>Dikarya</taxon>
        <taxon>Ascomycota</taxon>
        <taxon>Pezizomycotina</taxon>
        <taxon>Eurotiomycetes</taxon>
        <taxon>Eurotiomycetidae</taxon>
        <taxon>Eurotiales</taxon>
        <taxon>Aspergillaceae</taxon>
        <taxon>Penicillium</taxon>
    </lineage>
</organism>
<proteinExistence type="predicted"/>
<dbReference type="OrthoDB" id="425925at2759"/>
<dbReference type="RefSeq" id="XP_056478372.1">
    <property type="nucleotide sequence ID" value="XM_056615400.1"/>
</dbReference>
<comment type="caution">
    <text evidence="1">The sequence shown here is derived from an EMBL/GenBank/DDBJ whole genome shotgun (WGS) entry which is preliminary data.</text>
</comment>
<keyword evidence="2" id="KW-1185">Reference proteome</keyword>
<name>A0A9W9G198_9EURO</name>
<reference evidence="1" key="2">
    <citation type="journal article" date="2023" name="IMA Fungus">
        <title>Comparative genomic study of the Penicillium genus elucidates a diverse pangenome and 15 lateral gene transfer events.</title>
        <authorList>
            <person name="Petersen C."/>
            <person name="Sorensen T."/>
            <person name="Nielsen M.R."/>
            <person name="Sondergaard T.E."/>
            <person name="Sorensen J.L."/>
            <person name="Fitzpatrick D.A."/>
            <person name="Frisvad J.C."/>
            <person name="Nielsen K.L."/>
        </authorList>
    </citation>
    <scope>NUCLEOTIDE SEQUENCE</scope>
    <source>
        <strain evidence="1">IBT 30761</strain>
    </source>
</reference>
<dbReference type="EMBL" id="JAPQKI010000003">
    <property type="protein sequence ID" value="KAJ5110261.1"/>
    <property type="molecule type" value="Genomic_DNA"/>
</dbReference>
<sequence>MSRPTVYLVRHGKKPMHGGTGLSADGVKRAQCLRHVVGADSEYEIDYIVAQRPRASMQHEAQKRQNACGSYNQGVDGRRARPYETMIPLASDLGLSVDTSCKRNEYKYVKNIVDRYNRTGNILICWEYRRMTHTVEELGSKDAPNYPHDRFDIIWTDPSPYHEITSIYSENCPAWIRS</sequence>
<dbReference type="GeneID" id="81354379"/>
<dbReference type="AlphaFoldDB" id="A0A9W9G198"/>
<protein>
    <recommendedName>
        <fullName evidence="3">Phosphoglycerate mutase family protein</fullName>
    </recommendedName>
</protein>
<dbReference type="Proteomes" id="UP001149074">
    <property type="component" value="Unassembled WGS sequence"/>
</dbReference>
<evidence type="ECO:0008006" key="3">
    <source>
        <dbReference type="Google" id="ProtNLM"/>
    </source>
</evidence>
<gene>
    <name evidence="1" type="ORF">N7532_002906</name>
</gene>
<reference evidence="1" key="1">
    <citation type="submission" date="2022-11" db="EMBL/GenBank/DDBJ databases">
        <authorList>
            <person name="Petersen C."/>
        </authorList>
    </citation>
    <scope>NUCLEOTIDE SEQUENCE</scope>
    <source>
        <strain evidence="1">IBT 30761</strain>
    </source>
</reference>
<evidence type="ECO:0000313" key="2">
    <source>
        <dbReference type="Proteomes" id="UP001149074"/>
    </source>
</evidence>
<accession>A0A9W9G198</accession>
<evidence type="ECO:0000313" key="1">
    <source>
        <dbReference type="EMBL" id="KAJ5110261.1"/>
    </source>
</evidence>